<dbReference type="Proteomes" id="UP000290191">
    <property type="component" value="Unassembled WGS sequence"/>
</dbReference>
<organism evidence="1 2">
    <name type="scientific">Halarcobacter anaerophilus</name>
    <dbReference type="NCBI Taxonomy" id="877500"/>
    <lineage>
        <taxon>Bacteria</taxon>
        <taxon>Pseudomonadati</taxon>
        <taxon>Campylobacterota</taxon>
        <taxon>Epsilonproteobacteria</taxon>
        <taxon>Campylobacterales</taxon>
        <taxon>Arcobacteraceae</taxon>
        <taxon>Halarcobacter</taxon>
    </lineage>
</organism>
<dbReference type="RefSeq" id="WP_129082481.1">
    <property type="nucleotide sequence ID" value="NZ_CP041070.1"/>
</dbReference>
<dbReference type="OrthoDB" id="9899244at2"/>
<keyword evidence="2" id="KW-1185">Reference proteome</keyword>
<reference evidence="1 2" key="1">
    <citation type="submission" date="2017-10" db="EMBL/GenBank/DDBJ databases">
        <title>Genomics of the genus Arcobacter.</title>
        <authorList>
            <person name="Perez-Cataluna A."/>
            <person name="Figueras M.J."/>
        </authorList>
    </citation>
    <scope>NUCLEOTIDE SEQUENCE [LARGE SCALE GENOMIC DNA]</scope>
    <source>
        <strain evidence="1 2">DSM 24636</strain>
    </source>
</reference>
<comment type="caution">
    <text evidence="1">The sequence shown here is derived from an EMBL/GenBank/DDBJ whole genome shotgun (WGS) entry which is preliminary data.</text>
</comment>
<sequence length="63" mass="7638">MKIEIKKPKFTNKKETQVDVELNHPEFGWIPYTFHYETKDESFDGLVREYLNKKDTLIEAFKE</sequence>
<protein>
    <submittedName>
        <fullName evidence="1">Uncharacterized protein</fullName>
    </submittedName>
</protein>
<gene>
    <name evidence="1" type="ORF">CRV06_10845</name>
</gene>
<accession>A0A4Q0Y1Z7</accession>
<dbReference type="AlphaFoldDB" id="A0A4Q0Y1Z7"/>
<dbReference type="EMBL" id="PDKO01000009">
    <property type="protein sequence ID" value="RXJ62251.1"/>
    <property type="molecule type" value="Genomic_DNA"/>
</dbReference>
<proteinExistence type="predicted"/>
<evidence type="ECO:0000313" key="2">
    <source>
        <dbReference type="Proteomes" id="UP000290191"/>
    </source>
</evidence>
<name>A0A4Q0Y1Z7_9BACT</name>
<evidence type="ECO:0000313" key="1">
    <source>
        <dbReference type="EMBL" id="RXJ62251.1"/>
    </source>
</evidence>